<feature type="region of interest" description="Disordered" evidence="3">
    <location>
        <begin position="360"/>
        <end position="393"/>
    </location>
</feature>
<dbReference type="InterPro" id="IPR036390">
    <property type="entry name" value="WH_DNA-bd_sf"/>
</dbReference>
<feature type="compositionally biased region" description="Polar residues" evidence="3">
    <location>
        <begin position="757"/>
        <end position="777"/>
    </location>
</feature>
<feature type="region of interest" description="Disordered" evidence="3">
    <location>
        <begin position="1"/>
        <end position="22"/>
    </location>
</feature>
<feature type="region of interest" description="Disordered" evidence="3">
    <location>
        <begin position="688"/>
        <end position="708"/>
    </location>
</feature>
<dbReference type="PROSITE" id="PS50039">
    <property type="entry name" value="FORK_HEAD_3"/>
    <property type="match status" value="1"/>
</dbReference>
<dbReference type="SMART" id="SM00339">
    <property type="entry name" value="FH"/>
    <property type="match status" value="1"/>
</dbReference>
<dbReference type="GO" id="GO:0005634">
    <property type="term" value="C:nucleus"/>
    <property type="evidence" value="ECO:0007669"/>
    <property type="project" value="UniProtKB-SubCell"/>
</dbReference>
<dbReference type="Pfam" id="PF00250">
    <property type="entry name" value="Forkhead"/>
    <property type="match status" value="1"/>
</dbReference>
<evidence type="ECO:0000256" key="2">
    <source>
        <dbReference type="PROSITE-ProRule" id="PRU00089"/>
    </source>
</evidence>
<feature type="region of interest" description="Disordered" evidence="3">
    <location>
        <begin position="744"/>
        <end position="802"/>
    </location>
</feature>
<dbReference type="Gene3D" id="1.10.10.10">
    <property type="entry name" value="Winged helix-like DNA-binding domain superfamily/Winged helix DNA-binding domain"/>
    <property type="match status" value="1"/>
</dbReference>
<dbReference type="GO" id="GO:0003700">
    <property type="term" value="F:DNA-binding transcription factor activity"/>
    <property type="evidence" value="ECO:0007669"/>
    <property type="project" value="InterPro"/>
</dbReference>
<comment type="caution">
    <text evidence="5">The sequence shown here is derived from an EMBL/GenBank/DDBJ whole genome shotgun (WGS) entry which is preliminary data.</text>
</comment>
<dbReference type="EMBL" id="JAPDMZ010000044">
    <property type="protein sequence ID" value="KAK0553922.1"/>
    <property type="molecule type" value="Genomic_DNA"/>
</dbReference>
<evidence type="ECO:0000256" key="3">
    <source>
        <dbReference type="SAM" id="MobiDB-lite"/>
    </source>
</evidence>
<accession>A0AAN6GX92</accession>
<dbReference type="InterPro" id="IPR036388">
    <property type="entry name" value="WH-like_DNA-bd_sf"/>
</dbReference>
<keyword evidence="1 2" id="KW-0238">DNA-binding</keyword>
<gene>
    <name evidence="5" type="ORF">OC846_002319</name>
</gene>
<reference evidence="5" key="1">
    <citation type="journal article" date="2023" name="PhytoFront">
        <title>Draft Genome Resources of Seven Strains of Tilletia horrida, Causal Agent of Kernel Smut of Rice.</title>
        <authorList>
            <person name="Khanal S."/>
            <person name="Antony Babu S."/>
            <person name="Zhou X.G."/>
        </authorList>
    </citation>
    <scope>NUCLEOTIDE SEQUENCE</scope>
    <source>
        <strain evidence="5">TX6</strain>
    </source>
</reference>
<evidence type="ECO:0000313" key="5">
    <source>
        <dbReference type="EMBL" id="KAK0553922.1"/>
    </source>
</evidence>
<feature type="compositionally biased region" description="Polar residues" evidence="3">
    <location>
        <begin position="369"/>
        <end position="379"/>
    </location>
</feature>
<dbReference type="GO" id="GO:0043565">
    <property type="term" value="F:sequence-specific DNA binding"/>
    <property type="evidence" value="ECO:0007669"/>
    <property type="project" value="InterPro"/>
</dbReference>
<feature type="compositionally biased region" description="Gly residues" evidence="3">
    <location>
        <begin position="696"/>
        <end position="705"/>
    </location>
</feature>
<evidence type="ECO:0000259" key="4">
    <source>
        <dbReference type="PROSITE" id="PS50039"/>
    </source>
</evidence>
<keyword evidence="6" id="KW-1185">Reference proteome</keyword>
<organism evidence="5 6">
    <name type="scientific">Tilletia horrida</name>
    <dbReference type="NCBI Taxonomy" id="155126"/>
    <lineage>
        <taxon>Eukaryota</taxon>
        <taxon>Fungi</taxon>
        <taxon>Dikarya</taxon>
        <taxon>Basidiomycota</taxon>
        <taxon>Ustilaginomycotina</taxon>
        <taxon>Exobasidiomycetes</taxon>
        <taxon>Tilletiales</taxon>
        <taxon>Tilletiaceae</taxon>
        <taxon>Tilletia</taxon>
    </lineage>
</organism>
<evidence type="ECO:0000256" key="1">
    <source>
        <dbReference type="ARBA" id="ARBA00023125"/>
    </source>
</evidence>
<comment type="subcellular location">
    <subcellularLocation>
        <location evidence="2">Nucleus</location>
    </subcellularLocation>
</comment>
<dbReference type="SUPFAM" id="SSF46785">
    <property type="entry name" value="Winged helix' DNA-binding domain"/>
    <property type="match status" value="1"/>
</dbReference>
<sequence>MNTATIFGSRPSSLATDKPGATSTEQSIDAAHLEMLVSAGLSTAQLQIPATASMNLDSLQDFDLSSSTGLGLGLEKDLYTALPVDFQDFYYGSVPGFSDSTPSSISRSASSASGLGLTEFTNPFEVKEQVLPALSPPHKESGLSPWAIAACQPETSAPFVNTTTSSGPQLNAGMPSSLMELAFGTVGVKGDLASNPPPSLHIDTNLPASQGDMCLASAPTSHALDPLIPASAPGAERRTSQIPPSALPVSEPQPAQSLTFEQMQAISTAMSQGLPVSAAAWVAIPPGPVAPQASLTPDSAAISSGSAPSANGSPIFWTGSSTSRVPTPNNGSFVMTPVTGVSASSFNTASSRSISSLASSATSMTTSTDQHSAESQSVKPQERERGMPFSTGSYNTSRVSISPISGKRLNWSDMICQTIAESPDGRLVIQELFERMIAGFPEIREWADNKDWEARVKNRIKSTLSIKGNLFVKVPRPSTNAGKGSWWMLTKDASEMWKSGRVATAVKNPAQRASTSSLRASMDSNADSFLDLSGLQFQTLKFSGFDGVEANMARSGSMSAPGSVAHSRHNSVSLHNLNSAQTSPKTGMSSDQLQRLIAHQNASHTVGAGHGPNYTHGLASHPYLPQHVAAALWHAGASRRGSSSSIASTSGTHTTTSAAIAGMGLTSMLAPGSPKMLARRASGADVNVGHRARRGPGAGSNGGNGVQHSMSMTNLAGHANLGGASPRWPAMSALAPAAATFEAAGTSPTSIRPALGSSMSSPTTMTQNAVSQMSSGPSIAAVFQQQQQQQQQHPPVDPATQAASNMGLCTIGAPSSFTQQLQLELQFRLAQEMMRQGQHTAAS</sequence>
<dbReference type="Proteomes" id="UP001176517">
    <property type="component" value="Unassembled WGS sequence"/>
</dbReference>
<dbReference type="InterPro" id="IPR001766">
    <property type="entry name" value="Fork_head_dom"/>
</dbReference>
<feature type="DNA-binding region" description="Fork-head" evidence="2">
    <location>
        <begin position="406"/>
        <end position="507"/>
    </location>
</feature>
<feature type="domain" description="Fork-head" evidence="4">
    <location>
        <begin position="406"/>
        <end position="507"/>
    </location>
</feature>
<keyword evidence="2" id="KW-0539">Nucleus</keyword>
<name>A0AAN6GX92_9BASI</name>
<evidence type="ECO:0000313" key="6">
    <source>
        <dbReference type="Proteomes" id="UP001176517"/>
    </source>
</evidence>
<protein>
    <recommendedName>
        <fullName evidence="4">Fork-head domain-containing protein</fullName>
    </recommendedName>
</protein>
<feature type="region of interest" description="Disordered" evidence="3">
    <location>
        <begin position="233"/>
        <end position="255"/>
    </location>
</feature>
<proteinExistence type="predicted"/>
<dbReference type="AlphaFoldDB" id="A0AAN6GX92"/>